<reference evidence="1 2" key="1">
    <citation type="submission" date="2019-10" db="EMBL/GenBank/DDBJ databases">
        <title>Nonomuraea sp. nov., isolated from Phyllanthus amarus.</title>
        <authorList>
            <person name="Klykleung N."/>
            <person name="Tanasupawat S."/>
        </authorList>
    </citation>
    <scope>NUCLEOTIDE SEQUENCE [LARGE SCALE GENOMIC DNA]</scope>
    <source>
        <strain evidence="1 2">PA1-10</strain>
    </source>
</reference>
<dbReference type="Gene3D" id="3.40.50.150">
    <property type="entry name" value="Vaccinia Virus protein VP39"/>
    <property type="match status" value="1"/>
</dbReference>
<name>A0A5C4WSW4_9ACTN</name>
<keyword evidence="1" id="KW-0808">Transferase</keyword>
<dbReference type="OrthoDB" id="3216820at2"/>
<comment type="caution">
    <text evidence="1">The sequence shown here is derived from an EMBL/GenBank/DDBJ whole genome shotgun (WGS) entry which is preliminary data.</text>
</comment>
<dbReference type="EMBL" id="VDLX02000002">
    <property type="protein sequence ID" value="KAB8196731.1"/>
    <property type="molecule type" value="Genomic_DNA"/>
</dbReference>
<sequence>MTDDSPLDPALLSRIDTSKPHQARVWNYWLGGKDNYPADRELARKLRDIYPGMEDIARHSRVFLGRAVRYVAGKHGVRQFLDIGTGLPTVDHTHEVAQRVDPASRVVYVDNDPLVLVHARALLSSDPRGACDYIEADVREPGSILEFAAGTLDFDRPVALMLLGVMGTVFDDDEAYALVRRLMGALAPGSYLVFEDGTNTVKPDAAAEAERLRDKGEVYEYRLRTPEEIARFFDGLELVEPGIVSVSRWRLESDVFGLPPEVDAFCGVARKP</sequence>
<keyword evidence="2" id="KW-1185">Reference proteome</keyword>
<evidence type="ECO:0000313" key="1">
    <source>
        <dbReference type="EMBL" id="KAB8196731.1"/>
    </source>
</evidence>
<dbReference type="GO" id="GO:0032259">
    <property type="term" value="P:methylation"/>
    <property type="evidence" value="ECO:0007669"/>
    <property type="project" value="UniProtKB-KW"/>
</dbReference>
<keyword evidence="1" id="KW-0489">Methyltransferase</keyword>
<accession>A0A5P9Z6Q5</accession>
<dbReference type="PIRSF" id="PIRSF017393">
    <property type="entry name" value="MTase_SAV2177"/>
    <property type="match status" value="1"/>
</dbReference>
<gene>
    <name evidence="1" type="ORF">FH608_008495</name>
</gene>
<dbReference type="RefSeq" id="WP_139629792.1">
    <property type="nucleotide sequence ID" value="NZ_CP045572.1"/>
</dbReference>
<proteinExistence type="predicted"/>
<organism evidence="1 2">
    <name type="scientific">Nonomuraea phyllanthi</name>
    <dbReference type="NCBI Taxonomy" id="2219224"/>
    <lineage>
        <taxon>Bacteria</taxon>
        <taxon>Bacillati</taxon>
        <taxon>Actinomycetota</taxon>
        <taxon>Actinomycetes</taxon>
        <taxon>Streptosporangiales</taxon>
        <taxon>Streptosporangiaceae</taxon>
        <taxon>Nonomuraea</taxon>
    </lineage>
</organism>
<dbReference type="GO" id="GO:0008168">
    <property type="term" value="F:methyltransferase activity"/>
    <property type="evidence" value="ECO:0007669"/>
    <property type="project" value="UniProtKB-KW"/>
</dbReference>
<evidence type="ECO:0000313" key="2">
    <source>
        <dbReference type="Proteomes" id="UP000312512"/>
    </source>
</evidence>
<dbReference type="AlphaFoldDB" id="A0A5C4WSW4"/>
<dbReference type="Proteomes" id="UP000312512">
    <property type="component" value="Unassembled WGS sequence"/>
</dbReference>
<dbReference type="InterPro" id="IPR006764">
    <property type="entry name" value="SAM_dep_MeTrfase_SAV2177_type"/>
</dbReference>
<dbReference type="InterPro" id="IPR029063">
    <property type="entry name" value="SAM-dependent_MTases_sf"/>
</dbReference>
<accession>A0A5C4WSW4</accession>
<protein>
    <submittedName>
        <fullName evidence="1">SAM-dependent methyltransferase</fullName>
    </submittedName>
</protein>
<dbReference type="SUPFAM" id="SSF53335">
    <property type="entry name" value="S-adenosyl-L-methionine-dependent methyltransferases"/>
    <property type="match status" value="1"/>
</dbReference>
<dbReference type="Pfam" id="PF04672">
    <property type="entry name" value="Methyltransf_19"/>
    <property type="match status" value="1"/>
</dbReference>